<evidence type="ECO:0000313" key="6">
    <source>
        <dbReference type="Proteomes" id="UP001157418"/>
    </source>
</evidence>
<feature type="transmembrane region" description="Helical" evidence="4">
    <location>
        <begin position="61"/>
        <end position="78"/>
    </location>
</feature>
<dbReference type="PANTHER" id="PTHR13068">
    <property type="entry name" value="CGI-12 PROTEIN-RELATED"/>
    <property type="match status" value="1"/>
</dbReference>
<dbReference type="PANTHER" id="PTHR13068:SF208">
    <property type="entry name" value="TRANSCRIPTION REGULATOR MTERF FAMILY"/>
    <property type="match status" value="1"/>
</dbReference>
<keyword evidence="6" id="KW-1185">Reference proteome</keyword>
<dbReference type="Gene3D" id="1.25.70.10">
    <property type="entry name" value="Transcription termination factor 3, mitochondrial"/>
    <property type="match status" value="1"/>
</dbReference>
<name>A0AAU9MVW8_9ASTR</name>
<comment type="caution">
    <text evidence="5">The sequence shown here is derived from an EMBL/GenBank/DDBJ whole genome shotgun (WGS) entry which is preliminary data.</text>
</comment>
<evidence type="ECO:0000256" key="3">
    <source>
        <dbReference type="ARBA" id="ARBA00022946"/>
    </source>
</evidence>
<sequence>MCSSSPFFRQNRIAGFIKLNPFSISSSVDFRKNMETRQKKKGLVLKKIFSPCQASYQPRTALLWLLILFLVQVVPIYNKNMRFLKSTFIYSHLPHQFMWDFSRICNSSLQTSRSFEIPKHGILCSGLSRQLRVHQIASFKGVPKLRIASMLAQQPRTFFTSADRFKKVVGDVKETGFDPSKSRFLWAIHAIRAMSKSTWNKKVELYKKWGWSEDEIFVAFEKYPGCMMASPDKISRILDFLVNTMG</sequence>
<keyword evidence="2" id="KW-0804">Transcription</keyword>
<comment type="similarity">
    <text evidence="1">Belongs to the mTERF family.</text>
</comment>
<protein>
    <submittedName>
        <fullName evidence="5">Uncharacterized protein</fullName>
    </submittedName>
</protein>
<keyword evidence="4" id="KW-1133">Transmembrane helix</keyword>
<keyword evidence="2" id="KW-0805">Transcription regulation</keyword>
<evidence type="ECO:0000256" key="1">
    <source>
        <dbReference type="ARBA" id="ARBA00007692"/>
    </source>
</evidence>
<reference evidence="5 6" key="1">
    <citation type="submission" date="2022-01" db="EMBL/GenBank/DDBJ databases">
        <authorList>
            <person name="Xiong W."/>
            <person name="Schranz E."/>
        </authorList>
    </citation>
    <scope>NUCLEOTIDE SEQUENCE [LARGE SCALE GENOMIC DNA]</scope>
</reference>
<dbReference type="GO" id="GO:0006353">
    <property type="term" value="P:DNA-templated transcription termination"/>
    <property type="evidence" value="ECO:0007669"/>
    <property type="project" value="UniProtKB-KW"/>
</dbReference>
<keyword evidence="3" id="KW-0809">Transit peptide</keyword>
<keyword evidence="2" id="KW-0806">Transcription termination</keyword>
<dbReference type="InterPro" id="IPR003690">
    <property type="entry name" value="MTERF"/>
</dbReference>
<dbReference type="EMBL" id="CAKMRJ010003334">
    <property type="protein sequence ID" value="CAH1432188.1"/>
    <property type="molecule type" value="Genomic_DNA"/>
</dbReference>
<dbReference type="AlphaFoldDB" id="A0AAU9MVW8"/>
<dbReference type="GO" id="GO:0003676">
    <property type="term" value="F:nucleic acid binding"/>
    <property type="evidence" value="ECO:0007669"/>
    <property type="project" value="InterPro"/>
</dbReference>
<evidence type="ECO:0000256" key="4">
    <source>
        <dbReference type="SAM" id="Phobius"/>
    </source>
</evidence>
<accession>A0AAU9MVW8</accession>
<dbReference type="Pfam" id="PF02536">
    <property type="entry name" value="mTERF"/>
    <property type="match status" value="1"/>
</dbReference>
<keyword evidence="4" id="KW-0472">Membrane</keyword>
<dbReference type="Proteomes" id="UP001157418">
    <property type="component" value="Unassembled WGS sequence"/>
</dbReference>
<dbReference type="InterPro" id="IPR038538">
    <property type="entry name" value="MTERF_sf"/>
</dbReference>
<organism evidence="5 6">
    <name type="scientific">Lactuca virosa</name>
    <dbReference type="NCBI Taxonomy" id="75947"/>
    <lineage>
        <taxon>Eukaryota</taxon>
        <taxon>Viridiplantae</taxon>
        <taxon>Streptophyta</taxon>
        <taxon>Embryophyta</taxon>
        <taxon>Tracheophyta</taxon>
        <taxon>Spermatophyta</taxon>
        <taxon>Magnoliopsida</taxon>
        <taxon>eudicotyledons</taxon>
        <taxon>Gunneridae</taxon>
        <taxon>Pentapetalae</taxon>
        <taxon>asterids</taxon>
        <taxon>campanulids</taxon>
        <taxon>Asterales</taxon>
        <taxon>Asteraceae</taxon>
        <taxon>Cichorioideae</taxon>
        <taxon>Cichorieae</taxon>
        <taxon>Lactucinae</taxon>
        <taxon>Lactuca</taxon>
    </lineage>
</organism>
<gene>
    <name evidence="5" type="ORF">LVIROSA_LOCUS18855</name>
</gene>
<keyword evidence="4" id="KW-0812">Transmembrane</keyword>
<proteinExistence type="inferred from homology"/>
<evidence type="ECO:0000256" key="2">
    <source>
        <dbReference type="ARBA" id="ARBA00022472"/>
    </source>
</evidence>
<evidence type="ECO:0000313" key="5">
    <source>
        <dbReference type="EMBL" id="CAH1432188.1"/>
    </source>
</evidence>